<dbReference type="OrthoDB" id="3357367at2"/>
<dbReference type="Pfam" id="PF05257">
    <property type="entry name" value="CHAP"/>
    <property type="match status" value="1"/>
</dbReference>
<dbReference type="RefSeq" id="WP_093615112.1">
    <property type="nucleotide sequence ID" value="NZ_BOMT01000023.1"/>
</dbReference>
<accession>A0A1I2G4D6</accession>
<reference evidence="4 5" key="1">
    <citation type="submission" date="2016-10" db="EMBL/GenBank/DDBJ databases">
        <authorList>
            <person name="de Groot N.N."/>
        </authorList>
    </citation>
    <scope>NUCLEOTIDE SEQUENCE [LARGE SCALE GENOMIC DNA]</scope>
    <source>
        <strain evidence="4 5">DSM 43019</strain>
    </source>
</reference>
<keyword evidence="2" id="KW-0732">Signal</keyword>
<dbReference type="InterPro" id="IPR007921">
    <property type="entry name" value="CHAP_dom"/>
</dbReference>
<dbReference type="AlphaFoldDB" id="A0A1I2G4D6"/>
<dbReference type="Gene3D" id="3.90.1720.10">
    <property type="entry name" value="endopeptidase domain like (from Nostoc punctiforme)"/>
    <property type="match status" value="1"/>
</dbReference>
<feature type="domain" description="Peptidase C51" evidence="3">
    <location>
        <begin position="159"/>
        <end position="285"/>
    </location>
</feature>
<feature type="region of interest" description="Disordered" evidence="1">
    <location>
        <begin position="54"/>
        <end position="73"/>
    </location>
</feature>
<sequence>MTNLHTDVIETAAARLRRLLTRSLALGAVAAGAAVSFAVPAQAAGITGYHVAGTGGNGTRVVSDPRTTAPTQGTRLADGTAITIDCGVVVRSGRRETVWHHITAPVKGYVPGYHTDIRRSGWFLRGEATCSTTTPPAPSTPAPSTPVPSTPVPSTPAPTSPAPSTPPATRGATIDYNEGYEGSCVYYVLDRFKKLTGVYPKAFGDAQHLADSAAANGWATGSTPRVNSIVTFEGGQNGAGYQYGHAAWVEKIDGNRIYVSEWNFPDPSTTTYRWLTPVAGVKYIYAQ</sequence>
<dbReference type="STRING" id="35752.SAMN05421541_106181"/>
<feature type="compositionally biased region" description="Pro residues" evidence="1">
    <location>
        <begin position="135"/>
        <end position="166"/>
    </location>
</feature>
<feature type="region of interest" description="Disordered" evidence="1">
    <location>
        <begin position="128"/>
        <end position="174"/>
    </location>
</feature>
<dbReference type="Proteomes" id="UP000199645">
    <property type="component" value="Unassembled WGS sequence"/>
</dbReference>
<gene>
    <name evidence="4" type="ORF">SAMN05421541_106181</name>
</gene>
<proteinExistence type="predicted"/>
<organism evidence="4 5">
    <name type="scientific">Actinoplanes philippinensis</name>
    <dbReference type="NCBI Taxonomy" id="35752"/>
    <lineage>
        <taxon>Bacteria</taxon>
        <taxon>Bacillati</taxon>
        <taxon>Actinomycetota</taxon>
        <taxon>Actinomycetes</taxon>
        <taxon>Micromonosporales</taxon>
        <taxon>Micromonosporaceae</taxon>
        <taxon>Actinoplanes</taxon>
    </lineage>
</organism>
<dbReference type="InterPro" id="IPR038765">
    <property type="entry name" value="Papain-like_cys_pep_sf"/>
</dbReference>
<evidence type="ECO:0000256" key="2">
    <source>
        <dbReference type="SAM" id="SignalP"/>
    </source>
</evidence>
<feature type="chain" id="PRO_5011692954" evidence="2">
    <location>
        <begin position="44"/>
        <end position="287"/>
    </location>
</feature>
<feature type="signal peptide" evidence="2">
    <location>
        <begin position="1"/>
        <end position="43"/>
    </location>
</feature>
<protein>
    <submittedName>
        <fullName evidence="4">Surface antigen</fullName>
    </submittedName>
</protein>
<name>A0A1I2G4D6_9ACTN</name>
<dbReference type="EMBL" id="FONV01000006">
    <property type="protein sequence ID" value="SFF11989.1"/>
    <property type="molecule type" value="Genomic_DNA"/>
</dbReference>
<evidence type="ECO:0000313" key="4">
    <source>
        <dbReference type="EMBL" id="SFF11989.1"/>
    </source>
</evidence>
<evidence type="ECO:0000256" key="1">
    <source>
        <dbReference type="SAM" id="MobiDB-lite"/>
    </source>
</evidence>
<dbReference type="PROSITE" id="PS50911">
    <property type="entry name" value="CHAP"/>
    <property type="match status" value="1"/>
</dbReference>
<dbReference type="SUPFAM" id="SSF54001">
    <property type="entry name" value="Cysteine proteinases"/>
    <property type="match status" value="1"/>
</dbReference>
<evidence type="ECO:0000259" key="3">
    <source>
        <dbReference type="PROSITE" id="PS50911"/>
    </source>
</evidence>
<keyword evidence="5" id="KW-1185">Reference proteome</keyword>
<evidence type="ECO:0000313" key="5">
    <source>
        <dbReference type="Proteomes" id="UP000199645"/>
    </source>
</evidence>